<feature type="compositionally biased region" description="Basic and acidic residues" evidence="1">
    <location>
        <begin position="329"/>
        <end position="347"/>
    </location>
</feature>
<feature type="region of interest" description="Disordered" evidence="1">
    <location>
        <begin position="626"/>
        <end position="740"/>
    </location>
</feature>
<accession>A0A8H7KIT8</accession>
<evidence type="ECO:0000313" key="2">
    <source>
        <dbReference type="EMBL" id="KAF7778732.1"/>
    </source>
</evidence>
<feature type="compositionally biased region" description="Acidic residues" evidence="1">
    <location>
        <begin position="376"/>
        <end position="395"/>
    </location>
</feature>
<organism evidence="2 3">
    <name type="scientific">Agaricus bisporus var. burnettii</name>
    <dbReference type="NCBI Taxonomy" id="192524"/>
    <lineage>
        <taxon>Eukaryota</taxon>
        <taxon>Fungi</taxon>
        <taxon>Dikarya</taxon>
        <taxon>Basidiomycota</taxon>
        <taxon>Agaricomycotina</taxon>
        <taxon>Agaricomycetes</taxon>
        <taxon>Agaricomycetidae</taxon>
        <taxon>Agaricales</taxon>
        <taxon>Agaricineae</taxon>
        <taxon>Agaricaceae</taxon>
        <taxon>Agaricus</taxon>
    </lineage>
</organism>
<proteinExistence type="predicted"/>
<sequence>MIDSTNTGQSDLISPLWKNAFSPQPSCSTGGGVPSLVWLCLQCIAEFPDQVHLHHKLIYQPSQLQLNDTDKNLAFVSTGPCDKITDTRGNQEVSQLDPRLWAVIVQTFDYLPLGLRSYTISLNDEALPLLQRISNTTTFSLMTILELPGCMALTDTSISQLKDLHTLTAFDASYTQISSYGLLSLARTLQMNDPLEIMRRLRGPWPLRILRLKHCTGIDDAVYPTLPKFPLLSIVDLRGTRCNPRIATIEFAFSPNADRSLFSSDMAQSLEALQTFEKDLQMYSAVKEHQFTLRIKNLCHETIARTLSQKKDPIGYHLRSSLHQSSHISADDSDSHLTDDDFSDRYGQESGSDEEESISDNMEELEEQGGRNVSGVEEEELSGTDVEDEIEEQDGLEGRAVYTTKQRRDLRESLLDENQSDADSPLVQQTMASRACPHSKQDHNHSQVFCGEFPTTSILPNNLRGQFPDRRKPHWYDADWTRANTYVPMSLAEGKYDSELMLYRPTRPWKLLEIELGAQLAKEAHREQVRTDGRSHAPDLISPSSTKKSQVQEDMKSMTTEVLRRRQIHNPLAEDEPSQRGFRNPFARRPAEVPFVVPQNNGQQKGKELKPISALQVPKLTHELLQQNPKRGSSPAHRDYKLTQPSTSAKISPAAKLPRRGSVAHIAKEGLESASSVSTDLVEEGSKRKMTRRHQRISMPSGSMVASPAPPTVKRSGGGKGGRKTQPHSFDWAAWASKKS</sequence>
<evidence type="ECO:0000256" key="1">
    <source>
        <dbReference type="SAM" id="MobiDB-lite"/>
    </source>
</evidence>
<feature type="compositionally biased region" description="Acidic residues" evidence="1">
    <location>
        <begin position="351"/>
        <end position="367"/>
    </location>
</feature>
<dbReference type="Proteomes" id="UP000629468">
    <property type="component" value="Unassembled WGS sequence"/>
</dbReference>
<protein>
    <submittedName>
        <fullName evidence="2">Uncharacterized protein</fullName>
    </submittedName>
</protein>
<feature type="region of interest" description="Disordered" evidence="1">
    <location>
        <begin position="527"/>
        <end position="553"/>
    </location>
</feature>
<dbReference type="EMBL" id="JABXXO010000004">
    <property type="protein sequence ID" value="KAF7778732.1"/>
    <property type="molecule type" value="Genomic_DNA"/>
</dbReference>
<name>A0A8H7KIT8_AGABI</name>
<dbReference type="SUPFAM" id="SSF52047">
    <property type="entry name" value="RNI-like"/>
    <property type="match status" value="1"/>
</dbReference>
<dbReference type="Gene3D" id="3.80.10.10">
    <property type="entry name" value="Ribonuclease Inhibitor"/>
    <property type="match status" value="1"/>
</dbReference>
<evidence type="ECO:0000313" key="3">
    <source>
        <dbReference type="Proteomes" id="UP000629468"/>
    </source>
</evidence>
<feature type="region of interest" description="Disordered" evidence="1">
    <location>
        <begin position="324"/>
        <end position="404"/>
    </location>
</feature>
<gene>
    <name evidence="2" type="ORF">Agabi119p4_3077</name>
</gene>
<dbReference type="InterPro" id="IPR032675">
    <property type="entry name" value="LRR_dom_sf"/>
</dbReference>
<comment type="caution">
    <text evidence="2">The sequence shown here is derived from an EMBL/GenBank/DDBJ whole genome shotgun (WGS) entry which is preliminary data.</text>
</comment>
<feature type="compositionally biased region" description="Basic and acidic residues" evidence="1">
    <location>
        <begin position="527"/>
        <end position="537"/>
    </location>
</feature>
<dbReference type="AlphaFoldDB" id="A0A8H7KIT8"/>
<reference evidence="2 3" key="1">
    <citation type="journal article" name="Sci. Rep.">
        <title>Telomere-to-telomere assembled and centromere annotated genomes of the two main subspecies of the button mushroom Agaricus bisporus reveal especially polymorphic chromosome ends.</title>
        <authorList>
            <person name="Sonnenberg A.S.M."/>
            <person name="Sedaghat-Telgerd N."/>
            <person name="Lavrijssen B."/>
            <person name="Ohm R.A."/>
            <person name="Hendrickx P.M."/>
            <person name="Scholtmeijer K."/>
            <person name="Baars J.J.P."/>
            <person name="van Peer A."/>
        </authorList>
    </citation>
    <scope>NUCLEOTIDE SEQUENCE [LARGE SCALE GENOMIC DNA]</scope>
    <source>
        <strain evidence="2 3">H119_p4</strain>
    </source>
</reference>